<dbReference type="PANTHER" id="PTHR36767:SF1">
    <property type="entry name" value="OS05G0126200 PROTEIN"/>
    <property type="match status" value="1"/>
</dbReference>
<dbReference type="OMA" id="YLCPKPC"/>
<proteinExistence type="evidence at transcript level"/>
<protein>
    <submittedName>
        <fullName evidence="2">Uncharacterized protein</fullName>
    </submittedName>
</protein>
<accession>A9NXH5</accession>
<dbReference type="EMBL" id="EF086047">
    <property type="protein sequence ID" value="ABK25336.1"/>
    <property type="molecule type" value="mRNA"/>
</dbReference>
<organism evidence="2">
    <name type="scientific">Picea sitchensis</name>
    <name type="common">Sitka spruce</name>
    <name type="synonym">Pinus sitchensis</name>
    <dbReference type="NCBI Taxonomy" id="3332"/>
    <lineage>
        <taxon>Eukaryota</taxon>
        <taxon>Viridiplantae</taxon>
        <taxon>Streptophyta</taxon>
        <taxon>Embryophyta</taxon>
        <taxon>Tracheophyta</taxon>
        <taxon>Spermatophyta</taxon>
        <taxon>Pinopsida</taxon>
        <taxon>Pinidae</taxon>
        <taxon>Conifers I</taxon>
        <taxon>Pinales</taxon>
        <taxon>Pinaceae</taxon>
        <taxon>Picea</taxon>
    </lineage>
</organism>
<dbReference type="AlphaFoldDB" id="A9NXH5"/>
<dbReference type="CDD" id="cd23700">
    <property type="entry name" value="At3g51010"/>
    <property type="match status" value="1"/>
</dbReference>
<dbReference type="PANTHER" id="PTHR36767">
    <property type="entry name" value="OS05G0126200 PROTEIN"/>
    <property type="match status" value="1"/>
</dbReference>
<evidence type="ECO:0000313" key="2">
    <source>
        <dbReference type="EMBL" id="ABK25336.1"/>
    </source>
</evidence>
<name>A9NXH5_PICSI</name>
<feature type="region of interest" description="Disordered" evidence="1">
    <location>
        <begin position="131"/>
        <end position="178"/>
    </location>
</feature>
<sequence length="216" mass="24591">MAARKAVQKLLVRAGINSFPIQSSSIFSQISSASSPICRPSFDRFLGTLSQINYISSPKPTVLSPISLELVRNGFPWESIPGRRPPWNVKNEGFHSLGDERLPKRRPCMKKRNKRAYLRPKGPHYWIQYTPGEPIPHSRPNEGSVRGRNHRKRMEQRSAFRSGEAQKRKDQLAGARRRKAIKKIESKMAAVARERAWAERLVQLQQAEAEAGRTTV</sequence>
<dbReference type="GO" id="GO:0005739">
    <property type="term" value="C:mitochondrion"/>
    <property type="evidence" value="ECO:0007669"/>
    <property type="project" value="TreeGrafter"/>
</dbReference>
<reference evidence="2" key="1">
    <citation type="journal article" date="2008" name="BMC Genomics">
        <title>A conifer genomics resource of 200,000 spruce (Picea spp.) ESTs and 6,464 high-quality, sequence-finished full-length cDNAs for Sitka spruce (Picea sitchensis).</title>
        <authorList>
            <person name="Ralph S.G."/>
            <person name="Chun H.J."/>
            <person name="Kolosova N."/>
            <person name="Cooper D."/>
            <person name="Oddy C."/>
            <person name="Ritland C.E."/>
            <person name="Kirkpatrick R."/>
            <person name="Moore R."/>
            <person name="Barber S."/>
            <person name="Holt R.A."/>
            <person name="Jones S.J."/>
            <person name="Marra M.A."/>
            <person name="Douglas C.J."/>
            <person name="Ritland K."/>
            <person name="Bohlmann J."/>
        </authorList>
    </citation>
    <scope>NUCLEOTIDE SEQUENCE</scope>
    <source>
        <tissue evidence="2">Green portion of the leader tissue</tissue>
    </source>
</reference>
<evidence type="ECO:0000256" key="1">
    <source>
        <dbReference type="SAM" id="MobiDB-lite"/>
    </source>
</evidence>